<sequence>MCFKESNPHNVDYSTKLQPQCLIAVESKAVISSLGQMLRIGVILFNHLIT</sequence>
<dbReference type="AlphaFoldDB" id="D4E7R2"/>
<evidence type="ECO:0000313" key="1">
    <source>
        <dbReference type="EMBL" id="EFE94117.1"/>
    </source>
</evidence>
<dbReference type="HOGENOM" id="CLU_3122578_0_0_6"/>
<proteinExistence type="predicted"/>
<dbReference type="EMBL" id="ADBY01000056">
    <property type="protein sequence ID" value="EFE94117.1"/>
    <property type="molecule type" value="Genomic_DNA"/>
</dbReference>
<comment type="caution">
    <text evidence="1">The sequence shown here is derived from an EMBL/GenBank/DDBJ whole genome shotgun (WGS) entry which is preliminary data.</text>
</comment>
<gene>
    <name evidence="1" type="ORF">HMPREF0758_4212</name>
</gene>
<accession>D4E7R2</accession>
<organism evidence="1 2">
    <name type="scientific">Serratia odorifera DSM 4582</name>
    <dbReference type="NCBI Taxonomy" id="667129"/>
    <lineage>
        <taxon>Bacteria</taxon>
        <taxon>Pseudomonadati</taxon>
        <taxon>Pseudomonadota</taxon>
        <taxon>Gammaproteobacteria</taxon>
        <taxon>Enterobacterales</taxon>
        <taxon>Yersiniaceae</taxon>
        <taxon>Serratia</taxon>
    </lineage>
</organism>
<evidence type="ECO:0000313" key="2">
    <source>
        <dbReference type="Proteomes" id="UP000005723"/>
    </source>
</evidence>
<dbReference type="Proteomes" id="UP000005723">
    <property type="component" value="Unassembled WGS sequence"/>
</dbReference>
<protein>
    <submittedName>
        <fullName evidence="1">Uncharacterized protein</fullName>
    </submittedName>
</protein>
<keyword evidence="2" id="KW-1185">Reference proteome</keyword>
<reference evidence="1 2" key="1">
    <citation type="submission" date="2010-01" db="EMBL/GenBank/DDBJ databases">
        <authorList>
            <person name="Muzny D."/>
            <person name="Qin X."/>
            <person name="Deng J."/>
            <person name="Jiang H."/>
            <person name="Liu Y."/>
            <person name="Qu J."/>
            <person name="Song X.-Z."/>
            <person name="Zhang L."/>
            <person name="Thornton R."/>
            <person name="Coyle M."/>
            <person name="Francisco L."/>
            <person name="Jackson L."/>
            <person name="Javaid M."/>
            <person name="Korchina V."/>
            <person name="Kovar C."/>
            <person name="Mata R."/>
            <person name="Mathew T."/>
            <person name="Ngo R."/>
            <person name="Nguyen L."/>
            <person name="Nguyen N."/>
            <person name="Okwuonu G."/>
            <person name="Ongeri F."/>
            <person name="Pham C."/>
            <person name="Simmons D."/>
            <person name="Wilczek-Boney K."/>
            <person name="Hale W."/>
            <person name="Jakkamsetti A."/>
            <person name="Pham P."/>
            <person name="Ruth R."/>
            <person name="San Lucas F."/>
            <person name="Warren J."/>
            <person name="Zhang J."/>
            <person name="Zhao Z."/>
            <person name="Zhou C."/>
            <person name="Zhu D."/>
            <person name="Lee S."/>
            <person name="Bess C."/>
            <person name="Blankenburg K."/>
            <person name="Forbes L."/>
            <person name="Fu Q."/>
            <person name="Gubbala S."/>
            <person name="Hirani K."/>
            <person name="Jayaseelan J.C."/>
            <person name="Lara F."/>
            <person name="Munidasa M."/>
            <person name="Palculict T."/>
            <person name="Patil S."/>
            <person name="Pu L.-L."/>
            <person name="Saada N."/>
            <person name="Tang L."/>
            <person name="Weissenberger G."/>
            <person name="Zhu Y."/>
            <person name="Hemphill L."/>
            <person name="Shang Y."/>
            <person name="Youmans B."/>
            <person name="Ayvaz T."/>
            <person name="Ross M."/>
            <person name="Santibanez J."/>
            <person name="Aqrawi P."/>
            <person name="Gross S."/>
            <person name="Joshi V."/>
            <person name="Fowler G."/>
            <person name="Nazareth L."/>
            <person name="Reid J."/>
            <person name="Worley K."/>
            <person name="Petrosino J."/>
            <person name="Highlander S."/>
            <person name="Gibbs R."/>
        </authorList>
    </citation>
    <scope>NUCLEOTIDE SEQUENCE [LARGE SCALE GENOMIC DNA]</scope>
    <source>
        <strain evidence="1 2">DSM 4582</strain>
    </source>
</reference>
<name>D4E7R2_SEROD</name>